<reference evidence="1 2" key="1">
    <citation type="submission" date="2017-06" db="EMBL/GenBank/DDBJ databases">
        <title>Sequencing and comparative analysis of myxobacterial genomes.</title>
        <authorList>
            <person name="Rupp O."/>
            <person name="Goesmann A."/>
            <person name="Sogaard-Andersen L."/>
        </authorList>
    </citation>
    <scope>NUCLEOTIDE SEQUENCE [LARGE SCALE GENOMIC DNA]</scope>
    <source>
        <strain evidence="1 2">DSM 14697</strain>
    </source>
</reference>
<sequence>MTGARWLIFLPTVPSLRMAGRRVEPRASGVSSQRGD</sequence>
<gene>
    <name evidence="1" type="ORF">MYMAC_005426</name>
</gene>
<keyword evidence="2" id="KW-1185">Reference proteome</keyword>
<evidence type="ECO:0000313" key="1">
    <source>
        <dbReference type="EMBL" id="ATB49772.1"/>
    </source>
</evidence>
<organism evidence="1 2">
    <name type="scientific">Corallococcus macrosporus DSM 14697</name>
    <dbReference type="NCBI Taxonomy" id="1189310"/>
    <lineage>
        <taxon>Bacteria</taxon>
        <taxon>Pseudomonadati</taxon>
        <taxon>Myxococcota</taxon>
        <taxon>Myxococcia</taxon>
        <taxon>Myxococcales</taxon>
        <taxon>Cystobacterineae</taxon>
        <taxon>Myxococcaceae</taxon>
        <taxon>Corallococcus</taxon>
    </lineage>
</organism>
<accession>A0A250K238</accession>
<dbReference type="EMBL" id="CP022203">
    <property type="protein sequence ID" value="ATB49772.1"/>
    <property type="molecule type" value="Genomic_DNA"/>
</dbReference>
<evidence type="ECO:0000313" key="2">
    <source>
        <dbReference type="Proteomes" id="UP000217343"/>
    </source>
</evidence>
<dbReference type="AlphaFoldDB" id="A0A250K238"/>
<name>A0A250K238_9BACT</name>
<dbReference type="Proteomes" id="UP000217343">
    <property type="component" value="Chromosome"/>
</dbReference>
<proteinExistence type="predicted"/>
<protein>
    <submittedName>
        <fullName evidence="1">Uncharacterized protein</fullName>
    </submittedName>
</protein>
<dbReference type="KEGG" id="mmas:MYMAC_005426"/>